<evidence type="ECO:0000256" key="21">
    <source>
        <dbReference type="ARBA" id="ARBA00035949"/>
    </source>
</evidence>
<comment type="similarity">
    <text evidence="30">In the C-terminal section; belongs to the 3-hydroxyacyl-CoA dehydrogenase family.</text>
</comment>
<dbReference type="FunFam" id="3.40.50.720:FF:000296">
    <property type="entry name" value="peroxisomal bifunctional enzyme isoform X1"/>
    <property type="match status" value="1"/>
</dbReference>
<evidence type="ECO:0000256" key="14">
    <source>
        <dbReference type="ARBA" id="ARBA00023140"/>
    </source>
</evidence>
<dbReference type="OMA" id="YNGAAMG"/>
<dbReference type="AlphaFoldDB" id="A0A7M4EPP4"/>
<dbReference type="CTD" id="1962"/>
<dbReference type="EC" id="4.2.1.17" evidence="7"/>
<dbReference type="GO" id="GO:0042759">
    <property type="term" value="P:long-chain fatty acid biosynthetic process"/>
    <property type="evidence" value="ECO:0007669"/>
    <property type="project" value="Ensembl"/>
</dbReference>
<dbReference type="OrthoDB" id="2018133at2759"/>
<dbReference type="InterPro" id="IPR029045">
    <property type="entry name" value="ClpP/crotonase-like_dom_sf"/>
</dbReference>
<comment type="catalytic activity">
    <reaction evidence="36">
        <text>(3S)-hydroxyhexadecanedioyl-CoA + NAD(+) = 3-oxohexadecanedioyl-CoA + NADH + H(+)</text>
        <dbReference type="Rhea" id="RHEA:40267"/>
        <dbReference type="ChEBI" id="CHEBI:15378"/>
        <dbReference type="ChEBI" id="CHEBI:57540"/>
        <dbReference type="ChEBI" id="CHEBI:57945"/>
        <dbReference type="ChEBI" id="CHEBI:77080"/>
        <dbReference type="ChEBI" id="CHEBI:77081"/>
    </reaction>
    <physiologicalReaction direction="left-to-right" evidence="36">
        <dbReference type="Rhea" id="RHEA:40268"/>
    </physiologicalReaction>
</comment>
<evidence type="ECO:0000256" key="22">
    <source>
        <dbReference type="ARBA" id="ARBA00035959"/>
    </source>
</evidence>
<reference evidence="41" key="1">
    <citation type="submission" date="2025-08" db="UniProtKB">
        <authorList>
            <consortium name="Ensembl"/>
        </authorList>
    </citation>
    <scope>IDENTIFICATION</scope>
</reference>
<evidence type="ECO:0000256" key="31">
    <source>
        <dbReference type="ARBA" id="ARBA00039632"/>
    </source>
</evidence>
<dbReference type="Gene3D" id="3.40.50.720">
    <property type="entry name" value="NAD(P)-binding Rossmann-like Domain"/>
    <property type="match status" value="1"/>
</dbReference>
<gene>
    <name evidence="41" type="primary">EHHADH</name>
</gene>
<dbReference type="InterPro" id="IPR006108">
    <property type="entry name" value="3HC_DH_C"/>
</dbReference>
<evidence type="ECO:0000256" key="19">
    <source>
        <dbReference type="ARBA" id="ARBA00035863"/>
    </source>
</evidence>
<comment type="catalytic activity">
    <reaction evidence="24">
        <text>(3E)-hexenoyl-CoA = (2E)-hexenoyl-CoA</text>
        <dbReference type="Rhea" id="RHEA:45736"/>
        <dbReference type="ChEBI" id="CHEBI:62077"/>
        <dbReference type="ChEBI" id="CHEBI:84790"/>
    </reaction>
    <physiologicalReaction direction="left-to-right" evidence="24">
        <dbReference type="Rhea" id="RHEA:45737"/>
    </physiologicalReaction>
</comment>
<protein>
    <recommendedName>
        <fullName evidence="31">Peroxisomal bifunctional enzyme</fullName>
        <ecNumber evidence="8">1.1.1.35</ecNumber>
        <ecNumber evidence="7">4.2.1.17</ecNumber>
        <ecNumber evidence="6">5.3.3.8</ecNumber>
    </recommendedName>
    <alternativeName>
        <fullName evidence="32">Multifunctional enzyme 1</fullName>
    </alternativeName>
</protein>
<evidence type="ECO:0000256" key="26">
    <source>
        <dbReference type="ARBA" id="ARBA00036472"/>
    </source>
</evidence>
<comment type="catalytic activity">
    <reaction evidence="19">
        <text>(3E,5Z)-octadienoyl-CoA = (2E,5Z)-octadienoyl-CoA</text>
        <dbReference type="Rhea" id="RHEA:49932"/>
        <dbReference type="ChEBI" id="CHEBI:85108"/>
        <dbReference type="ChEBI" id="CHEBI:131990"/>
    </reaction>
    <physiologicalReaction direction="right-to-left" evidence="19">
        <dbReference type="Rhea" id="RHEA:49934"/>
    </physiologicalReaction>
</comment>
<evidence type="ECO:0000256" key="25">
    <source>
        <dbReference type="ARBA" id="ARBA00036370"/>
    </source>
</evidence>
<proteinExistence type="inferred from homology"/>
<evidence type="ECO:0000256" key="6">
    <source>
        <dbReference type="ARBA" id="ARBA00012064"/>
    </source>
</evidence>
<dbReference type="Pfam" id="PF02737">
    <property type="entry name" value="3HCDH_N"/>
    <property type="match status" value="1"/>
</dbReference>
<dbReference type="SUPFAM" id="SSF52096">
    <property type="entry name" value="ClpP/crotonase"/>
    <property type="match status" value="1"/>
</dbReference>
<dbReference type="InterPro" id="IPR006176">
    <property type="entry name" value="3-OHacyl-CoA_DH_NAD-bd"/>
</dbReference>
<evidence type="ECO:0000256" key="20">
    <source>
        <dbReference type="ARBA" id="ARBA00035909"/>
    </source>
</evidence>
<reference evidence="41" key="2">
    <citation type="submission" date="2025-09" db="UniProtKB">
        <authorList>
            <consortium name="Ensembl"/>
        </authorList>
    </citation>
    <scope>IDENTIFICATION</scope>
</reference>
<dbReference type="GO" id="GO:0070403">
    <property type="term" value="F:NAD+ binding"/>
    <property type="evidence" value="ECO:0007669"/>
    <property type="project" value="InterPro"/>
</dbReference>
<dbReference type="GeneID" id="109315316"/>
<dbReference type="GO" id="GO:0036109">
    <property type="term" value="P:alpha-linolenic acid metabolic process"/>
    <property type="evidence" value="ECO:0007669"/>
    <property type="project" value="Ensembl"/>
</dbReference>
<feature type="domain" description="3-hydroxyacyl-CoA dehydrogenase NAD binding" evidence="40">
    <location>
        <begin position="300"/>
        <end position="479"/>
    </location>
</feature>
<evidence type="ECO:0000256" key="5">
    <source>
        <dbReference type="ARBA" id="ARBA00011245"/>
    </source>
</evidence>
<dbReference type="GO" id="GO:1901570">
    <property type="term" value="P:fatty acid derivative biosynthetic process"/>
    <property type="evidence" value="ECO:0007669"/>
    <property type="project" value="Ensembl"/>
</dbReference>
<comment type="catalytic activity">
    <reaction evidence="18">
        <text>(3S)-hydroxydecanoyl-CoA = (2E)-decenoyl-CoA + H2O</text>
        <dbReference type="Rhea" id="RHEA:31191"/>
        <dbReference type="ChEBI" id="CHEBI:15377"/>
        <dbReference type="ChEBI" id="CHEBI:61406"/>
        <dbReference type="ChEBI" id="CHEBI:62616"/>
    </reaction>
    <physiologicalReaction direction="right-to-left" evidence="18">
        <dbReference type="Rhea" id="RHEA:31193"/>
    </physiologicalReaction>
</comment>
<feature type="domain" description="3-hydroxyacyl-CoA dehydrogenase C-terminal" evidence="39">
    <location>
        <begin position="623"/>
        <end position="709"/>
    </location>
</feature>
<evidence type="ECO:0000256" key="17">
    <source>
        <dbReference type="ARBA" id="ARBA00023268"/>
    </source>
</evidence>
<dbReference type="Ensembl" id="ENSCPRT00005015343.1">
    <property type="protein sequence ID" value="ENSCPRP00005013043.1"/>
    <property type="gene ID" value="ENSCPRG00005009251.1"/>
</dbReference>
<keyword evidence="10" id="KW-0007">Acetylation</keyword>
<comment type="similarity">
    <text evidence="37">Belongs to the enoyl-CoA hydratase/isomerase family.</text>
</comment>
<dbReference type="FunFam" id="3.90.226.10:FF:000052">
    <property type="entry name" value="Peroxisomal bifunctional enzyme"/>
    <property type="match status" value="1"/>
</dbReference>
<dbReference type="InterPro" id="IPR018376">
    <property type="entry name" value="Enoyl-CoA_hyd/isom_CS"/>
</dbReference>
<evidence type="ECO:0000256" key="37">
    <source>
        <dbReference type="RuleBase" id="RU003707"/>
    </source>
</evidence>
<evidence type="ECO:0000256" key="34">
    <source>
        <dbReference type="ARBA" id="ARBA00048361"/>
    </source>
</evidence>
<keyword evidence="14" id="KW-0576">Peroxisome</keyword>
<evidence type="ECO:0000256" key="15">
    <source>
        <dbReference type="ARBA" id="ARBA00023235"/>
    </source>
</evidence>
<comment type="catalytic activity">
    <reaction evidence="29">
        <text>(2E)-hexadecenedioyl-CoA + H2O = (3S)-hydroxyhexadecanedioyl-CoA</text>
        <dbReference type="Rhea" id="RHEA:40259"/>
        <dbReference type="ChEBI" id="CHEBI:15377"/>
        <dbReference type="ChEBI" id="CHEBI:77075"/>
        <dbReference type="ChEBI" id="CHEBI:77080"/>
    </reaction>
    <physiologicalReaction direction="left-to-right" evidence="29">
        <dbReference type="Rhea" id="RHEA:40260"/>
    </physiologicalReaction>
</comment>
<evidence type="ECO:0000256" key="8">
    <source>
        <dbReference type="ARBA" id="ARBA00013000"/>
    </source>
</evidence>
<dbReference type="SUPFAM" id="SSF48179">
    <property type="entry name" value="6-phosphogluconate dehydrogenase C-terminal domain-like"/>
    <property type="match status" value="2"/>
</dbReference>
<evidence type="ECO:0000256" key="3">
    <source>
        <dbReference type="ARBA" id="ARBA00005005"/>
    </source>
</evidence>
<evidence type="ECO:0000256" key="36">
    <source>
        <dbReference type="ARBA" id="ARBA00049448"/>
    </source>
</evidence>
<keyword evidence="42" id="KW-1185">Reference proteome</keyword>
<dbReference type="KEGG" id="cpoo:109315316"/>
<dbReference type="FunFam" id="1.10.1040.50:FF:000006">
    <property type="entry name" value="Peroxisomal bifunctional enzyme"/>
    <property type="match status" value="1"/>
</dbReference>
<dbReference type="InterPro" id="IPR001753">
    <property type="entry name" value="Enoyl-CoA_hydra/iso"/>
</dbReference>
<name>A0A7M4EPP4_CROPO</name>
<evidence type="ECO:0000256" key="4">
    <source>
        <dbReference type="ARBA" id="ARBA00008750"/>
    </source>
</evidence>
<comment type="pathway">
    <text evidence="3">Lipid metabolism; fatty acid beta-oxidation.</text>
</comment>
<dbReference type="InterPro" id="IPR008927">
    <property type="entry name" value="6-PGluconate_DH-like_C_sf"/>
</dbReference>
<keyword evidence="12" id="KW-0520">NAD</keyword>
<dbReference type="GO" id="GO:0033540">
    <property type="term" value="P:fatty acid beta-oxidation using acyl-CoA oxidase"/>
    <property type="evidence" value="ECO:0007669"/>
    <property type="project" value="Ensembl"/>
</dbReference>
<evidence type="ECO:0000259" key="39">
    <source>
        <dbReference type="Pfam" id="PF00725"/>
    </source>
</evidence>
<keyword evidence="13" id="KW-0443">Lipid metabolism</keyword>
<dbReference type="EC" id="5.3.3.8" evidence="6"/>
<evidence type="ECO:0000256" key="9">
    <source>
        <dbReference type="ARBA" id="ARBA00022832"/>
    </source>
</evidence>
<comment type="catalytic activity">
    <reaction evidence="23">
        <text>(3Z)-hexenoyl-CoA = (2E)-hexenoyl-CoA</text>
        <dbReference type="Rhea" id="RHEA:45748"/>
        <dbReference type="ChEBI" id="CHEBI:62077"/>
        <dbReference type="ChEBI" id="CHEBI:85415"/>
    </reaction>
    <physiologicalReaction direction="left-to-right" evidence="23">
        <dbReference type="Rhea" id="RHEA:45749"/>
    </physiologicalReaction>
</comment>
<comment type="catalytic activity">
    <reaction evidence="27">
        <text>(3E,5Z)-tetradecadienoyl-CoA = (2E,5Z)-tetradecadienoyl-CoA</text>
        <dbReference type="Rhea" id="RHEA:47464"/>
        <dbReference type="ChEBI" id="CHEBI:71586"/>
        <dbReference type="ChEBI" id="CHEBI:87701"/>
    </reaction>
    <physiologicalReaction direction="right-to-left" evidence="27">
        <dbReference type="Rhea" id="RHEA:47466"/>
    </physiologicalReaction>
</comment>
<dbReference type="SUPFAM" id="SSF51735">
    <property type="entry name" value="NAD(P)-binding Rossmann-fold domains"/>
    <property type="match status" value="1"/>
</dbReference>
<feature type="domain" description="3-hydroxyacyl-CoA dehydrogenase C-terminal" evidence="39">
    <location>
        <begin position="482"/>
        <end position="586"/>
    </location>
</feature>
<dbReference type="Pfam" id="PF00725">
    <property type="entry name" value="3HCDH"/>
    <property type="match status" value="2"/>
</dbReference>
<comment type="catalytic activity">
    <reaction evidence="34">
        <text>(3S)-hydroxydecanoyl-CoA + NAD(+) = 3-oxodecanoyl-CoA + NADH + H(+)</text>
        <dbReference type="Rhea" id="RHEA:31187"/>
        <dbReference type="ChEBI" id="CHEBI:15378"/>
        <dbReference type="ChEBI" id="CHEBI:57540"/>
        <dbReference type="ChEBI" id="CHEBI:57945"/>
        <dbReference type="ChEBI" id="CHEBI:62548"/>
        <dbReference type="ChEBI" id="CHEBI:62616"/>
    </reaction>
    <physiologicalReaction direction="left-to-right" evidence="34">
        <dbReference type="Rhea" id="RHEA:31188"/>
    </physiologicalReaction>
</comment>
<dbReference type="CDD" id="cd06558">
    <property type="entry name" value="crotonase-like"/>
    <property type="match status" value="1"/>
</dbReference>
<evidence type="ECO:0000313" key="42">
    <source>
        <dbReference type="Proteomes" id="UP000594220"/>
    </source>
</evidence>
<dbReference type="GeneTree" id="ENSGT00940000157516"/>
<evidence type="ECO:0000256" key="18">
    <source>
        <dbReference type="ARBA" id="ARBA00035760"/>
    </source>
</evidence>
<evidence type="ECO:0000256" key="33">
    <source>
        <dbReference type="ARBA" id="ARBA00047613"/>
    </source>
</evidence>
<dbReference type="PROSITE" id="PS00166">
    <property type="entry name" value="ENOYL_COA_HYDRATASE"/>
    <property type="match status" value="1"/>
</dbReference>
<comment type="subunit">
    <text evidence="5">Monomer.</text>
</comment>
<dbReference type="GO" id="GO:0005782">
    <property type="term" value="C:peroxisomal matrix"/>
    <property type="evidence" value="ECO:0007669"/>
    <property type="project" value="Ensembl"/>
</dbReference>
<comment type="catalytic activity">
    <reaction evidence="22">
        <text>a (3Z)-enoyl-CoA = a 4-saturated (2E)-enoyl-CoA</text>
        <dbReference type="Rhea" id="RHEA:45900"/>
        <dbReference type="ChEBI" id="CHEBI:85097"/>
        <dbReference type="ChEBI" id="CHEBI:85489"/>
        <dbReference type="EC" id="5.3.3.8"/>
    </reaction>
    <physiologicalReaction direction="left-to-right" evidence="22">
        <dbReference type="Rhea" id="RHEA:45901"/>
    </physiologicalReaction>
</comment>
<evidence type="ECO:0000256" key="16">
    <source>
        <dbReference type="ARBA" id="ARBA00023239"/>
    </source>
</evidence>
<keyword evidence="9" id="KW-0276">Fatty acid metabolism</keyword>
<dbReference type="UniPathway" id="UPA00659"/>
<keyword evidence="11" id="KW-0560">Oxidoreductase</keyword>
<evidence type="ECO:0000256" key="7">
    <source>
        <dbReference type="ARBA" id="ARBA00012076"/>
    </source>
</evidence>
<dbReference type="EC" id="1.1.1.35" evidence="8"/>
<dbReference type="GO" id="GO:0006636">
    <property type="term" value="P:unsaturated fatty acid biosynthetic process"/>
    <property type="evidence" value="ECO:0007669"/>
    <property type="project" value="Ensembl"/>
</dbReference>
<evidence type="ECO:0000256" key="28">
    <source>
        <dbReference type="ARBA" id="ARBA00036656"/>
    </source>
</evidence>
<evidence type="ECO:0000256" key="27">
    <source>
        <dbReference type="ARBA" id="ARBA00036570"/>
    </source>
</evidence>
<evidence type="ECO:0000256" key="35">
    <source>
        <dbReference type="ARBA" id="ARBA00048911"/>
    </source>
</evidence>
<evidence type="ECO:0000259" key="40">
    <source>
        <dbReference type="Pfam" id="PF02737"/>
    </source>
</evidence>
<dbReference type="GO" id="GO:0004165">
    <property type="term" value="F:delta(3)-delta(2)-enoyl-CoA isomerase activity"/>
    <property type="evidence" value="ECO:0007669"/>
    <property type="project" value="UniProtKB-EC"/>
</dbReference>
<evidence type="ECO:0000256" key="2">
    <source>
        <dbReference type="ARBA" id="ARBA00004275"/>
    </source>
</evidence>
<comment type="catalytic activity">
    <reaction evidence="33">
        <text>(3S)-hydroxyhexadecanoyl-CoA + NAD(+) = 3-oxohexadecanoyl-CoA + NADH + H(+)</text>
        <dbReference type="Rhea" id="RHEA:31159"/>
        <dbReference type="ChEBI" id="CHEBI:15378"/>
        <dbReference type="ChEBI" id="CHEBI:57349"/>
        <dbReference type="ChEBI" id="CHEBI:57540"/>
        <dbReference type="ChEBI" id="CHEBI:57945"/>
        <dbReference type="ChEBI" id="CHEBI:62613"/>
    </reaction>
    <physiologicalReaction direction="left-to-right" evidence="33">
        <dbReference type="Rhea" id="RHEA:31160"/>
    </physiologicalReaction>
</comment>
<dbReference type="Gene3D" id="3.90.226.10">
    <property type="entry name" value="2-enoyl-CoA Hydratase, Chain A, domain 1"/>
    <property type="match status" value="1"/>
</dbReference>
<feature type="region of interest" description="Disordered" evidence="38">
    <location>
        <begin position="541"/>
        <end position="560"/>
    </location>
</feature>
<sequence length="727" mass="79348">MAQYRRAGAAVAVIRLHNAPVNALSSAVVQALAQGVKKADLDPSVKAVVICGANGKFSAGADIRTFSSLQPRDRPALAETVSLIERSQKPVVAAIEGVALGGGLEVALGCHYRIAHAQARVGFPEVLLGILPAAEGTQRLPRLIGIPAALDLITTGRHVLAAEALKLGIIDEIVKENTVERAIELASKVSGQPLGPRKISLKPVPDLPDMEAILSEALVKVKRKARGRLSPEMCIQAIKAAVQLPFAEGVEKERELFRFLLGSGQAKAQQYAFFAERAVEKWTMPSGTSWKTASAQPIRKAAVIGLGTMGRGIVTSLVKAKMLVVALEQDQKQLDIGREAVTSLLQWEASKMQQSGQSQDICDPARLQFTLDFGALRDVDLVIEAVFEDMALKKEIFRKLSTICKPEAFLCTNTSALDIDEIAAVTSHPHQVIGTHFFSPAHVMKLLEVIRGHHTSPTTIATAMSLAKTLNKVGVLVGNCFGFVGNRMMAPYVEQAIFLLEEGCKPEEVDQAVEGFGFHMGPFRMLDLAGLDVGWRSRKGQGLTGPKLAPGTPARQRESRRYSPLPDFLCEQGRYGQKAGKGWYLYEKPGGRTANPDPWLYNFLSEYRETHGIKARFVDQEEILERCLYALINEGFQILADRIASAPEDIDVIYIYGYGWPTHRGGPMFHASTVGLPHVLSRLQKYSEAHPDIPKLQPSPFLKKLVALGSPPLREWVSHVRQPSSKL</sequence>
<comment type="subcellular location">
    <subcellularLocation>
        <location evidence="2">Peroxisome</location>
    </subcellularLocation>
</comment>
<accession>A0A7M4EPP4</accession>
<evidence type="ECO:0000256" key="12">
    <source>
        <dbReference type="ARBA" id="ARBA00023027"/>
    </source>
</evidence>
<comment type="catalytic activity">
    <reaction evidence="28">
        <text>(3E)-decenoyl-CoA = (2E)-decenoyl-CoA</text>
        <dbReference type="Rhea" id="RHEA:45752"/>
        <dbReference type="ChEBI" id="CHEBI:61406"/>
        <dbReference type="ChEBI" id="CHEBI:84793"/>
    </reaction>
    <physiologicalReaction direction="left-to-right" evidence="28">
        <dbReference type="Rhea" id="RHEA:45753"/>
    </physiologicalReaction>
</comment>
<comment type="catalytic activity">
    <reaction evidence="25">
        <text>(3S)-hydroxyhexanoyl-CoA = (2E)-hexenoyl-CoA + H2O</text>
        <dbReference type="Rhea" id="RHEA:30547"/>
        <dbReference type="ChEBI" id="CHEBI:15377"/>
        <dbReference type="ChEBI" id="CHEBI:62075"/>
        <dbReference type="ChEBI" id="CHEBI:62077"/>
    </reaction>
    <physiologicalReaction direction="right-to-left" evidence="25">
        <dbReference type="Rhea" id="RHEA:30549"/>
    </physiologicalReaction>
</comment>
<dbReference type="PROSITE" id="PS00067">
    <property type="entry name" value="3HCDH"/>
    <property type="match status" value="1"/>
</dbReference>
<dbReference type="InterPro" id="IPR006180">
    <property type="entry name" value="3-OHacyl-CoA_DH_CS"/>
</dbReference>
<keyword evidence="15" id="KW-0413">Isomerase</keyword>
<evidence type="ECO:0000256" key="23">
    <source>
        <dbReference type="ARBA" id="ARBA00036336"/>
    </source>
</evidence>
<comment type="catalytic activity">
    <reaction evidence="26">
        <text>(2S,3S)-3-hydroxy-2-methylbutanoyl-CoA = (2E)-2-methylbut-2-enoyl-CoA + H2O</text>
        <dbReference type="Rhea" id="RHEA:31119"/>
        <dbReference type="ChEBI" id="CHEBI:15377"/>
        <dbReference type="ChEBI" id="CHEBI:57312"/>
        <dbReference type="ChEBI" id="CHEBI:57337"/>
    </reaction>
    <physiologicalReaction direction="right-to-left" evidence="26">
        <dbReference type="Rhea" id="RHEA:31121"/>
    </physiologicalReaction>
</comment>
<comment type="catalytic activity">
    <reaction evidence="35">
        <text>a (3S)-3-hydroxyacyl-CoA + NAD(+) = a 3-oxoacyl-CoA + NADH + H(+)</text>
        <dbReference type="Rhea" id="RHEA:22432"/>
        <dbReference type="ChEBI" id="CHEBI:15378"/>
        <dbReference type="ChEBI" id="CHEBI:57318"/>
        <dbReference type="ChEBI" id="CHEBI:57540"/>
        <dbReference type="ChEBI" id="CHEBI:57945"/>
        <dbReference type="ChEBI" id="CHEBI:90726"/>
        <dbReference type="EC" id="1.1.1.35"/>
    </reaction>
    <physiologicalReaction direction="left-to-right" evidence="35">
        <dbReference type="Rhea" id="RHEA:22433"/>
    </physiologicalReaction>
</comment>
<evidence type="ECO:0000256" key="13">
    <source>
        <dbReference type="ARBA" id="ARBA00023098"/>
    </source>
</evidence>
<dbReference type="Proteomes" id="UP000594220">
    <property type="component" value="Unplaced"/>
</dbReference>
<dbReference type="GO" id="GO:0019899">
    <property type="term" value="F:enzyme binding"/>
    <property type="evidence" value="ECO:0007669"/>
    <property type="project" value="Ensembl"/>
</dbReference>
<dbReference type="InterPro" id="IPR036291">
    <property type="entry name" value="NAD(P)-bd_dom_sf"/>
</dbReference>
<evidence type="ECO:0000256" key="30">
    <source>
        <dbReference type="ARBA" id="ARBA00038365"/>
    </source>
</evidence>
<dbReference type="Gene3D" id="1.10.1040.50">
    <property type="match status" value="1"/>
</dbReference>
<dbReference type="RefSeq" id="XP_019398498.1">
    <property type="nucleotide sequence ID" value="XM_019542953.1"/>
</dbReference>
<keyword evidence="17" id="KW-0511">Multifunctional enzyme</keyword>
<organism evidence="41 42">
    <name type="scientific">Crocodylus porosus</name>
    <name type="common">Saltwater crocodile</name>
    <name type="synonym">Estuarine crocodile</name>
    <dbReference type="NCBI Taxonomy" id="8502"/>
    <lineage>
        <taxon>Eukaryota</taxon>
        <taxon>Metazoa</taxon>
        <taxon>Chordata</taxon>
        <taxon>Craniata</taxon>
        <taxon>Vertebrata</taxon>
        <taxon>Euteleostomi</taxon>
        <taxon>Archelosauria</taxon>
        <taxon>Archosauria</taxon>
        <taxon>Crocodylia</taxon>
        <taxon>Longirostres</taxon>
        <taxon>Crocodylidae</taxon>
        <taxon>Crocodylus</taxon>
    </lineage>
</organism>
<dbReference type="GO" id="GO:0016509">
    <property type="term" value="F:long-chain (3S)-3-hydroxyacyl-CoA dehydrogenase (NAD+) activity"/>
    <property type="evidence" value="ECO:0007669"/>
    <property type="project" value="Ensembl"/>
</dbReference>
<comment type="catalytic activity">
    <reaction evidence="1">
        <text>(3S)-hydroxyhexadecanoyl-CoA = (2E)-hexadecenoyl-CoA + H2O</text>
        <dbReference type="Rhea" id="RHEA:31163"/>
        <dbReference type="ChEBI" id="CHEBI:15377"/>
        <dbReference type="ChEBI" id="CHEBI:61526"/>
        <dbReference type="ChEBI" id="CHEBI:62613"/>
    </reaction>
    <physiologicalReaction direction="right-to-left" evidence="1">
        <dbReference type="Rhea" id="RHEA:31165"/>
    </physiologicalReaction>
</comment>
<dbReference type="Pfam" id="PF00378">
    <property type="entry name" value="ECH_1"/>
    <property type="match status" value="1"/>
</dbReference>
<comment type="catalytic activity">
    <reaction evidence="21">
        <text>a (3E)-enoyl-CoA = a 4-saturated (2E)-enoyl-CoA</text>
        <dbReference type="Rhea" id="RHEA:45228"/>
        <dbReference type="ChEBI" id="CHEBI:58521"/>
        <dbReference type="ChEBI" id="CHEBI:85097"/>
        <dbReference type="EC" id="5.3.3.8"/>
    </reaction>
    <physiologicalReaction direction="left-to-right" evidence="21">
        <dbReference type="Rhea" id="RHEA:45229"/>
    </physiologicalReaction>
</comment>
<dbReference type="PANTHER" id="PTHR23309:SF49">
    <property type="entry name" value="PEROXISOMAL BIFUNCTIONAL ENZYME"/>
    <property type="match status" value="1"/>
</dbReference>
<keyword evidence="16" id="KW-0456">Lyase</keyword>
<evidence type="ECO:0000313" key="41">
    <source>
        <dbReference type="Ensembl" id="ENSCPRP00005013043.1"/>
    </source>
</evidence>
<evidence type="ECO:0000256" key="10">
    <source>
        <dbReference type="ARBA" id="ARBA00022990"/>
    </source>
</evidence>
<evidence type="ECO:0000256" key="32">
    <source>
        <dbReference type="ARBA" id="ARBA00042031"/>
    </source>
</evidence>
<dbReference type="GO" id="GO:0018812">
    <property type="term" value="F:3-hydroxyacyl-CoA dehydratase activity"/>
    <property type="evidence" value="ECO:0007669"/>
    <property type="project" value="Ensembl"/>
</dbReference>
<evidence type="ECO:0000256" key="11">
    <source>
        <dbReference type="ARBA" id="ARBA00023002"/>
    </source>
</evidence>
<evidence type="ECO:0000256" key="1">
    <source>
        <dbReference type="ARBA" id="ARBA00000469"/>
    </source>
</evidence>
<comment type="catalytic activity">
    <reaction evidence="20">
        <text>a 4-saturated-(3S)-3-hydroxyacyl-CoA = a (3E)-enoyl-CoA + H2O</text>
        <dbReference type="Rhea" id="RHEA:20724"/>
        <dbReference type="ChEBI" id="CHEBI:15377"/>
        <dbReference type="ChEBI" id="CHEBI:58521"/>
        <dbReference type="ChEBI" id="CHEBI:137480"/>
        <dbReference type="EC" id="4.2.1.17"/>
    </reaction>
    <physiologicalReaction direction="left-to-right" evidence="20">
        <dbReference type="Rhea" id="RHEA:20725"/>
    </physiologicalReaction>
</comment>
<evidence type="ECO:0000256" key="29">
    <source>
        <dbReference type="ARBA" id="ARBA00036989"/>
    </source>
</evidence>
<evidence type="ECO:0000256" key="24">
    <source>
        <dbReference type="ARBA" id="ARBA00036353"/>
    </source>
</evidence>
<comment type="similarity">
    <text evidence="4">In the N-terminal section; belongs to the enoyl-CoA hydratase/isomerase family.</text>
</comment>
<dbReference type="PANTHER" id="PTHR23309">
    <property type="entry name" value="3-HYDROXYACYL-COA DEHYROGENASE"/>
    <property type="match status" value="1"/>
</dbReference>
<evidence type="ECO:0000256" key="38">
    <source>
        <dbReference type="SAM" id="MobiDB-lite"/>
    </source>
</evidence>